<feature type="compositionally biased region" description="Basic and acidic residues" evidence="1">
    <location>
        <begin position="50"/>
        <end position="64"/>
    </location>
</feature>
<sequence>VPKEKTPSPRVTQSIETTSNIEKFDENQSSLPATIDKTTSQTEQSSSSHNRKEKDSSTREHRNR</sequence>
<keyword evidence="4" id="KW-1185">Reference proteome</keyword>
<dbReference type="Proteomes" id="UP000663848">
    <property type="component" value="Unassembled WGS sequence"/>
</dbReference>
<evidence type="ECO:0000313" key="2">
    <source>
        <dbReference type="EMBL" id="CAF4975440.1"/>
    </source>
</evidence>
<accession>A0A821ZA12</accession>
<evidence type="ECO:0000313" key="4">
    <source>
        <dbReference type="Proteomes" id="UP000663873"/>
    </source>
</evidence>
<proteinExistence type="predicted"/>
<evidence type="ECO:0000256" key="1">
    <source>
        <dbReference type="SAM" id="MobiDB-lite"/>
    </source>
</evidence>
<feature type="compositionally biased region" description="Low complexity" evidence="1">
    <location>
        <begin position="38"/>
        <end position="48"/>
    </location>
</feature>
<name>A0A821ZA12_9BILA</name>
<comment type="caution">
    <text evidence="2">The sequence shown here is derived from an EMBL/GenBank/DDBJ whole genome shotgun (WGS) entry which is preliminary data.</text>
</comment>
<organism evidence="2 4">
    <name type="scientific">Rotaria socialis</name>
    <dbReference type="NCBI Taxonomy" id="392032"/>
    <lineage>
        <taxon>Eukaryota</taxon>
        <taxon>Metazoa</taxon>
        <taxon>Spiralia</taxon>
        <taxon>Gnathifera</taxon>
        <taxon>Rotifera</taxon>
        <taxon>Eurotatoria</taxon>
        <taxon>Bdelloidea</taxon>
        <taxon>Philodinida</taxon>
        <taxon>Philodinidae</taxon>
        <taxon>Rotaria</taxon>
    </lineage>
</organism>
<feature type="non-terminal residue" evidence="2">
    <location>
        <position position="1"/>
    </location>
</feature>
<dbReference type="EMBL" id="CAJOBR010067204">
    <property type="protein sequence ID" value="CAF5087940.1"/>
    <property type="molecule type" value="Genomic_DNA"/>
</dbReference>
<dbReference type="Proteomes" id="UP000663873">
    <property type="component" value="Unassembled WGS sequence"/>
</dbReference>
<evidence type="ECO:0000313" key="3">
    <source>
        <dbReference type="EMBL" id="CAF5087940.1"/>
    </source>
</evidence>
<gene>
    <name evidence="3" type="ORF">QYT958_LOCUS44207</name>
    <name evidence="2" type="ORF">UJA718_LOCUS49004</name>
</gene>
<protein>
    <submittedName>
        <fullName evidence="2">Uncharacterized protein</fullName>
    </submittedName>
</protein>
<feature type="region of interest" description="Disordered" evidence="1">
    <location>
        <begin position="1"/>
        <end position="64"/>
    </location>
</feature>
<feature type="compositionally biased region" description="Polar residues" evidence="1">
    <location>
        <begin position="9"/>
        <end position="32"/>
    </location>
</feature>
<dbReference type="EMBL" id="CAJOBP010100737">
    <property type="protein sequence ID" value="CAF4975440.1"/>
    <property type="molecule type" value="Genomic_DNA"/>
</dbReference>
<reference evidence="2" key="1">
    <citation type="submission" date="2021-02" db="EMBL/GenBank/DDBJ databases">
        <authorList>
            <person name="Nowell W R."/>
        </authorList>
    </citation>
    <scope>NUCLEOTIDE SEQUENCE</scope>
</reference>
<feature type="non-terminal residue" evidence="2">
    <location>
        <position position="64"/>
    </location>
</feature>
<dbReference type="AlphaFoldDB" id="A0A821ZA12"/>